<protein>
    <recommendedName>
        <fullName evidence="1">RNase NYN domain-containing protein</fullName>
    </recommendedName>
</protein>
<dbReference type="InterPro" id="IPR021869">
    <property type="entry name" value="RNase_Zc3h12_NYN"/>
</dbReference>
<gene>
    <name evidence="2" type="ORF">AFUS01_LOCUS16333</name>
</gene>
<dbReference type="Pfam" id="PF11977">
    <property type="entry name" value="RNase_Zc3h12a"/>
    <property type="match status" value="1"/>
</dbReference>
<proteinExistence type="predicted"/>
<accession>A0A8J2JZG8</accession>
<sequence length="35" mass="4308">YDDRYILQYGHDTGAIIVSNDNYRDLYEENPLWRE</sequence>
<feature type="domain" description="RNase NYN" evidence="1">
    <location>
        <begin position="1"/>
        <end position="35"/>
    </location>
</feature>
<dbReference type="Proteomes" id="UP000708208">
    <property type="component" value="Unassembled WGS sequence"/>
</dbReference>
<evidence type="ECO:0000259" key="1">
    <source>
        <dbReference type="Pfam" id="PF11977"/>
    </source>
</evidence>
<feature type="non-terminal residue" evidence="2">
    <location>
        <position position="1"/>
    </location>
</feature>
<evidence type="ECO:0000313" key="3">
    <source>
        <dbReference type="Proteomes" id="UP000708208"/>
    </source>
</evidence>
<evidence type="ECO:0000313" key="2">
    <source>
        <dbReference type="EMBL" id="CAG7727492.1"/>
    </source>
</evidence>
<dbReference type="AlphaFoldDB" id="A0A8J2JZG8"/>
<keyword evidence="3" id="KW-1185">Reference proteome</keyword>
<organism evidence="2 3">
    <name type="scientific">Allacma fusca</name>
    <dbReference type="NCBI Taxonomy" id="39272"/>
    <lineage>
        <taxon>Eukaryota</taxon>
        <taxon>Metazoa</taxon>
        <taxon>Ecdysozoa</taxon>
        <taxon>Arthropoda</taxon>
        <taxon>Hexapoda</taxon>
        <taxon>Collembola</taxon>
        <taxon>Symphypleona</taxon>
        <taxon>Sminthuridae</taxon>
        <taxon>Allacma</taxon>
    </lineage>
</organism>
<dbReference type="OrthoDB" id="392925at2759"/>
<name>A0A8J2JZG8_9HEXA</name>
<reference evidence="2" key="1">
    <citation type="submission" date="2021-06" db="EMBL/GenBank/DDBJ databases">
        <authorList>
            <person name="Hodson N. C."/>
            <person name="Mongue J. A."/>
            <person name="Jaron S. K."/>
        </authorList>
    </citation>
    <scope>NUCLEOTIDE SEQUENCE</scope>
</reference>
<comment type="caution">
    <text evidence="2">The sequence shown here is derived from an EMBL/GenBank/DDBJ whole genome shotgun (WGS) entry which is preliminary data.</text>
</comment>
<dbReference type="EMBL" id="CAJVCH010149442">
    <property type="protein sequence ID" value="CAG7727492.1"/>
    <property type="molecule type" value="Genomic_DNA"/>
</dbReference>
<feature type="non-terminal residue" evidence="2">
    <location>
        <position position="35"/>
    </location>
</feature>